<dbReference type="SUPFAM" id="SSF51905">
    <property type="entry name" value="FAD/NAD(P)-binding domain"/>
    <property type="match status" value="1"/>
</dbReference>
<evidence type="ECO:0000256" key="5">
    <source>
        <dbReference type="ARBA" id="ARBA00023133"/>
    </source>
</evidence>
<comment type="subcellular location">
    <subcellularLocation>
        <location evidence="6">Cytoplasm</location>
    </subcellularLocation>
</comment>
<keyword evidence="9" id="KW-1185">Reference proteome</keyword>
<feature type="domain" description="Amine oxidase" evidence="7">
    <location>
        <begin position="10"/>
        <end position="434"/>
    </location>
</feature>
<dbReference type="InterPro" id="IPR036188">
    <property type="entry name" value="FAD/NAD-bd_sf"/>
</dbReference>
<keyword evidence="5 6" id="KW-0350">Heme biosynthesis</keyword>
<dbReference type="Proteomes" id="UP000179797">
    <property type="component" value="Unassembled WGS sequence"/>
</dbReference>
<keyword evidence="4 6" id="KW-0560">Oxidoreductase</keyword>
<dbReference type="InterPro" id="IPR004572">
    <property type="entry name" value="Protoporphyrinogen_oxidase"/>
</dbReference>
<dbReference type="GO" id="GO:0005737">
    <property type="term" value="C:cytoplasm"/>
    <property type="evidence" value="ECO:0007669"/>
    <property type="project" value="UniProtKB-SubCell"/>
</dbReference>
<dbReference type="Gene3D" id="1.10.3110.10">
    <property type="entry name" value="protoporphyrinogen ix oxidase, domain 3"/>
    <property type="match status" value="1"/>
</dbReference>
<dbReference type="PANTHER" id="PTHR42923">
    <property type="entry name" value="PROTOPORPHYRINOGEN OXIDASE"/>
    <property type="match status" value="1"/>
</dbReference>
<sequence>MKIGIVGGGISGLTTAFYLNKKGYDCTVFEKNDIAGGCISTDHIDGRIFENGPNSLLFSSKHIQFIEEVGFKDQLIEAEEVNKDRYILKNGKYHVLPSGPQNFFTNKFFSGKTKWKIMTEYFRKNTPVEETETVYDFFLRRFNQEICDYALDPFVSGIYAGDPGKLAIKASFPSLYEAEKNYGSIIKGMIKKKKENKNSGSTTERRTAYSFKNGNFSFVQKLINQLNVKTGFEVASIEKQKDKFIIENSQEKFEFDQVIIASDAFSSINILKKITPNVAHQLEQIPSPPMCVVHSVYSKEAVKNAPVGFGGLNPKLENSFTSGSIWTSCIFPNRTNAKESMITTFVGGMQNIDKTELPEEIIKENVAKELKTTLNISYPPIYQKVFKWDKAIPQYTKEILDLWEAIKSERLEGLHFTTNWSGGIAVPDCIDQAIKLTENFEALNS</sequence>
<dbReference type="AlphaFoldDB" id="A0A1S1YWS1"/>
<keyword evidence="6" id="KW-0963">Cytoplasm</keyword>
<dbReference type="PANTHER" id="PTHR42923:SF3">
    <property type="entry name" value="PROTOPORPHYRINOGEN OXIDASE"/>
    <property type="match status" value="1"/>
</dbReference>
<comment type="caution">
    <text evidence="8">The sequence shown here is derived from an EMBL/GenBank/DDBJ whole genome shotgun (WGS) entry which is preliminary data.</text>
</comment>
<evidence type="ECO:0000256" key="6">
    <source>
        <dbReference type="RuleBase" id="RU364052"/>
    </source>
</evidence>
<comment type="function">
    <text evidence="6">Involved in coproporphyrin-dependent heme b biosynthesis. Catalyzes the oxidation of coproporphyrinogen III to coproporphyrin III.</text>
</comment>
<evidence type="ECO:0000256" key="2">
    <source>
        <dbReference type="ARBA" id="ARBA00022630"/>
    </source>
</evidence>
<comment type="catalytic activity">
    <reaction evidence="6">
        <text>coproporphyrinogen III + 3 O2 = coproporphyrin III + 3 H2O2</text>
        <dbReference type="Rhea" id="RHEA:43436"/>
        <dbReference type="ChEBI" id="CHEBI:15379"/>
        <dbReference type="ChEBI" id="CHEBI:16240"/>
        <dbReference type="ChEBI" id="CHEBI:57309"/>
        <dbReference type="ChEBI" id="CHEBI:131725"/>
        <dbReference type="EC" id="1.3.3.15"/>
    </reaction>
</comment>
<dbReference type="GO" id="GO:0006783">
    <property type="term" value="P:heme biosynthetic process"/>
    <property type="evidence" value="ECO:0007669"/>
    <property type="project" value="UniProtKB-UniRule"/>
</dbReference>
<dbReference type="RefSeq" id="WP_044225395.1">
    <property type="nucleotide sequence ID" value="NZ_JRYR02000001.1"/>
</dbReference>
<accession>A0A1S1YWS1</accession>
<comment type="cofactor">
    <cofactor evidence="1 6">
        <name>FAD</name>
        <dbReference type="ChEBI" id="CHEBI:57692"/>
    </cofactor>
</comment>
<evidence type="ECO:0000256" key="4">
    <source>
        <dbReference type="ARBA" id="ARBA00023002"/>
    </source>
</evidence>
<evidence type="ECO:0000256" key="3">
    <source>
        <dbReference type="ARBA" id="ARBA00022827"/>
    </source>
</evidence>
<keyword evidence="2 6" id="KW-0285">Flavoprotein</keyword>
<organism evidence="8 9">
    <name type="scientific">Flammeovirga pacifica</name>
    <dbReference type="NCBI Taxonomy" id="915059"/>
    <lineage>
        <taxon>Bacteria</taxon>
        <taxon>Pseudomonadati</taxon>
        <taxon>Bacteroidota</taxon>
        <taxon>Cytophagia</taxon>
        <taxon>Cytophagales</taxon>
        <taxon>Flammeovirgaceae</taxon>
        <taxon>Flammeovirga</taxon>
    </lineage>
</organism>
<dbReference type="SUPFAM" id="SSF54373">
    <property type="entry name" value="FAD-linked reductases, C-terminal domain"/>
    <property type="match status" value="1"/>
</dbReference>
<keyword evidence="3 6" id="KW-0274">FAD</keyword>
<name>A0A1S1YWS1_FLAPC</name>
<dbReference type="NCBIfam" id="TIGR00562">
    <property type="entry name" value="proto_IX_ox"/>
    <property type="match status" value="1"/>
</dbReference>
<proteinExistence type="inferred from homology"/>
<dbReference type="Gene3D" id="3.50.50.60">
    <property type="entry name" value="FAD/NAD(P)-binding domain"/>
    <property type="match status" value="1"/>
</dbReference>
<dbReference type="EC" id="1.3.3.15" evidence="6"/>
<evidence type="ECO:0000313" key="8">
    <source>
        <dbReference type="EMBL" id="OHX65461.1"/>
    </source>
</evidence>
<comment type="similarity">
    <text evidence="6">Belongs to the protoporphyrinogen/coproporphyrinogen oxidase family. Coproporphyrinogen III oxidase subfamily.</text>
</comment>
<evidence type="ECO:0000256" key="1">
    <source>
        <dbReference type="ARBA" id="ARBA00001974"/>
    </source>
</evidence>
<dbReference type="InterPro" id="IPR050464">
    <property type="entry name" value="Zeta_carotene_desat/Oxidored"/>
</dbReference>
<dbReference type="Gene3D" id="3.90.660.20">
    <property type="entry name" value="Protoporphyrinogen oxidase, mitochondrial, domain 2"/>
    <property type="match status" value="1"/>
</dbReference>
<dbReference type="UniPathway" id="UPA00252"/>
<evidence type="ECO:0000259" key="7">
    <source>
        <dbReference type="Pfam" id="PF01593"/>
    </source>
</evidence>
<comment type="pathway">
    <text evidence="6">Porphyrin-containing compound metabolism; protoheme biosynthesis.</text>
</comment>
<dbReference type="EMBL" id="JRYR02000001">
    <property type="protein sequence ID" value="OHX65461.1"/>
    <property type="molecule type" value="Genomic_DNA"/>
</dbReference>
<protein>
    <recommendedName>
        <fullName evidence="6">Coproporphyrinogen III oxidase</fullName>
        <ecNumber evidence="6">1.3.3.15</ecNumber>
    </recommendedName>
</protein>
<dbReference type="OrthoDB" id="9805195at2"/>
<dbReference type="Pfam" id="PF01593">
    <property type="entry name" value="Amino_oxidase"/>
    <property type="match status" value="1"/>
</dbReference>
<dbReference type="PRINTS" id="PR00419">
    <property type="entry name" value="ADXRDTASE"/>
</dbReference>
<dbReference type="InterPro" id="IPR002937">
    <property type="entry name" value="Amino_oxidase"/>
</dbReference>
<dbReference type="STRING" id="915059.NH26_03405"/>
<evidence type="ECO:0000313" key="9">
    <source>
        <dbReference type="Proteomes" id="UP000179797"/>
    </source>
</evidence>
<dbReference type="GO" id="GO:0004729">
    <property type="term" value="F:oxygen-dependent protoporphyrinogen oxidase activity"/>
    <property type="evidence" value="ECO:0007669"/>
    <property type="project" value="UniProtKB-UniRule"/>
</dbReference>
<gene>
    <name evidence="8" type="ORF">NH26_03405</name>
</gene>
<reference evidence="8 9" key="1">
    <citation type="journal article" date="2012" name="Int. J. Syst. Evol. Microbiol.">
        <title>Flammeovirga pacifica sp. nov., isolated from deep-sea sediment.</title>
        <authorList>
            <person name="Xu H."/>
            <person name="Fu Y."/>
            <person name="Yang N."/>
            <person name="Ding Z."/>
            <person name="Lai Q."/>
            <person name="Zeng R."/>
        </authorList>
    </citation>
    <scope>NUCLEOTIDE SEQUENCE [LARGE SCALE GENOMIC DNA]</scope>
    <source>
        <strain evidence="9">DSM 24597 / LMG 26175 / WPAGA1</strain>
    </source>
</reference>